<keyword evidence="5" id="KW-0808">Transferase</keyword>
<evidence type="ECO:0000259" key="3">
    <source>
        <dbReference type="Pfam" id="PF02397"/>
    </source>
</evidence>
<reference evidence="5" key="3">
    <citation type="journal article" date="2019" name="Microbiol. Resour. Announc.">
        <title>Draft Genome Sequences of Type Strains of Gordonibacter faecihominis, Paraeggerthella hongkongensis, Parvibacter caecicola,Slackia equolifaciens, Slackia faecicanis, and Slackia isoflavoniconvertens.</title>
        <authorList>
            <person name="Danylec N."/>
            <person name="Stoll D.A."/>
            <person name="Dotsch A."/>
            <person name="Huch M."/>
        </authorList>
    </citation>
    <scope>NUCLEOTIDE SEQUENCE</scope>
    <source>
        <strain evidence="5">DSM 16107</strain>
    </source>
</reference>
<evidence type="ECO:0000313" key="6">
    <source>
        <dbReference type="Proteomes" id="UP000253817"/>
    </source>
</evidence>
<feature type="domain" description="Bacterial sugar transferase" evidence="3">
    <location>
        <begin position="57"/>
        <end position="249"/>
    </location>
</feature>
<evidence type="ECO:0000256" key="2">
    <source>
        <dbReference type="SAM" id="Phobius"/>
    </source>
</evidence>
<comment type="caution">
    <text evidence="5">The sequence shown here is derived from an EMBL/GenBank/DDBJ whole genome shotgun (WGS) entry which is preliminary data.</text>
</comment>
<dbReference type="Proteomes" id="UP000270112">
    <property type="component" value="Unassembled WGS sequence"/>
</dbReference>
<comment type="similarity">
    <text evidence="1">Belongs to the bacterial sugar transferase family.</text>
</comment>
<dbReference type="Pfam" id="PF02397">
    <property type="entry name" value="Bac_transf"/>
    <property type="match status" value="1"/>
</dbReference>
<evidence type="ECO:0000313" key="5">
    <source>
        <dbReference type="EMBL" id="RNM42272.1"/>
    </source>
</evidence>
<evidence type="ECO:0000313" key="4">
    <source>
        <dbReference type="EMBL" id="RDB67827.1"/>
    </source>
</evidence>
<dbReference type="InterPro" id="IPR003362">
    <property type="entry name" value="Bact_transf"/>
</dbReference>
<keyword evidence="2" id="KW-0812">Transmembrane</keyword>
<evidence type="ECO:0000256" key="1">
    <source>
        <dbReference type="ARBA" id="ARBA00006464"/>
    </source>
</evidence>
<dbReference type="EMBL" id="PPTT01000021">
    <property type="protein sequence ID" value="RDB67827.1"/>
    <property type="molecule type" value="Genomic_DNA"/>
</dbReference>
<keyword evidence="6" id="KW-1185">Reference proteome</keyword>
<sequence length="255" mass="28270">MFKAPDPPLLDKRGYVNSNEFEASDVAFLAPELTSEAEGSLRASERADGRLGYRFVKRAFDIAFSLAAIAALIVPSIALCIAIRVESPGFPIYSQKRVGRIGRAGEVRTFDMYKFRSMSADADERLAELADMNEADGPLFKIKDDPRVTRIGRFIRKHSIDELPQFLNCLTGQLSCVGPRPPLPSEVAQYDGRAMRRLSVKPGLTGYWQVSGRSDTTFDDMVDLDLAYIEERSFLVDLRVIAKTVTAMFTGKGAC</sequence>
<dbReference type="PANTHER" id="PTHR30576">
    <property type="entry name" value="COLANIC BIOSYNTHESIS UDP-GLUCOSE LIPID CARRIER TRANSFERASE"/>
    <property type="match status" value="1"/>
</dbReference>
<reference evidence="7" key="2">
    <citation type="submission" date="2018-05" db="EMBL/GenBank/DDBJ databases">
        <title>Genome Sequencing of selected type strains of the family Eggerthellaceae.</title>
        <authorList>
            <person name="Danylec N."/>
            <person name="Stoll D.A."/>
            <person name="Doetsch A."/>
            <person name="Huch M."/>
        </authorList>
    </citation>
    <scope>NUCLEOTIDE SEQUENCE [LARGE SCALE GENOMIC DNA]</scope>
    <source>
        <strain evidence="7">DSM 16107</strain>
    </source>
</reference>
<dbReference type="PANTHER" id="PTHR30576:SF10">
    <property type="entry name" value="SLL5057 PROTEIN"/>
    <property type="match status" value="1"/>
</dbReference>
<dbReference type="GO" id="GO:0016780">
    <property type="term" value="F:phosphotransferase activity, for other substituted phosphate groups"/>
    <property type="evidence" value="ECO:0007669"/>
    <property type="project" value="TreeGrafter"/>
</dbReference>
<protein>
    <submittedName>
        <fullName evidence="5">Sugar transferase</fullName>
    </submittedName>
</protein>
<proteinExistence type="inferred from homology"/>
<dbReference type="EMBL" id="QICC01000016">
    <property type="protein sequence ID" value="RNM42272.1"/>
    <property type="molecule type" value="Genomic_DNA"/>
</dbReference>
<feature type="transmembrane region" description="Helical" evidence="2">
    <location>
        <begin position="62"/>
        <end position="83"/>
    </location>
</feature>
<name>A0A3N0J110_9ACTN</name>
<organism evidence="5 7">
    <name type="scientific">Eggerthella sinensis</name>
    <dbReference type="NCBI Taxonomy" id="242230"/>
    <lineage>
        <taxon>Bacteria</taxon>
        <taxon>Bacillati</taxon>
        <taxon>Actinomycetota</taxon>
        <taxon>Coriobacteriia</taxon>
        <taxon>Eggerthellales</taxon>
        <taxon>Eggerthellaceae</taxon>
        <taxon>Eggerthella</taxon>
    </lineage>
</organism>
<evidence type="ECO:0000313" key="7">
    <source>
        <dbReference type="Proteomes" id="UP000270112"/>
    </source>
</evidence>
<accession>A0A3N0J110</accession>
<keyword evidence="2" id="KW-1133">Transmembrane helix</keyword>
<gene>
    <name evidence="4" type="ORF">C1876_11875</name>
    <name evidence="5" type="ORF">DMP09_05700</name>
</gene>
<dbReference type="OrthoDB" id="9808602at2"/>
<reference evidence="4 6" key="1">
    <citation type="journal article" date="2018" name="Elife">
        <title>Discovery and characterization of a prevalent human gut bacterial enzyme sufficient for the inactivation of a family of plant toxins.</title>
        <authorList>
            <person name="Koppel N."/>
            <person name="Bisanz J.E."/>
            <person name="Pandelia M.E."/>
            <person name="Turnbaugh P.J."/>
            <person name="Balskus E.P."/>
        </authorList>
    </citation>
    <scope>NUCLEOTIDE SEQUENCE [LARGE SCALE GENOMIC DNA]</scope>
    <source>
        <strain evidence="4 6">DSM 16107</strain>
    </source>
</reference>
<dbReference type="AlphaFoldDB" id="A0A3N0J110"/>
<dbReference type="Proteomes" id="UP000253817">
    <property type="component" value="Unassembled WGS sequence"/>
</dbReference>
<keyword evidence="2" id="KW-0472">Membrane</keyword>